<dbReference type="InterPro" id="IPR011049">
    <property type="entry name" value="Serralysin-like_metalloprot_C"/>
</dbReference>
<evidence type="ECO:0000313" key="2">
    <source>
        <dbReference type="Proteomes" id="UP000219111"/>
    </source>
</evidence>
<sequence>MIDGGAGNDVINGGSGDDTMTGGAGADIFVFNEMIDGDEDLILDFEDGLDLIRVSGIDNAPGSGLNGYVAALNITDAMIGDEAGVSMTYHGQVISLVGISATDFTKDDFFFA</sequence>
<dbReference type="RefSeq" id="WP_097071417.1">
    <property type="nucleotide sequence ID" value="NZ_OBMT01000021.1"/>
</dbReference>
<dbReference type="GO" id="GO:0005509">
    <property type="term" value="F:calcium ion binding"/>
    <property type="evidence" value="ECO:0007669"/>
    <property type="project" value="InterPro"/>
</dbReference>
<dbReference type="SUPFAM" id="SSF51120">
    <property type="entry name" value="beta-Roll"/>
    <property type="match status" value="1"/>
</dbReference>
<dbReference type="GO" id="GO:0005615">
    <property type="term" value="C:extracellular space"/>
    <property type="evidence" value="ECO:0007669"/>
    <property type="project" value="InterPro"/>
</dbReference>
<accession>A0A285TG28</accession>
<protein>
    <submittedName>
        <fullName evidence="1">Peptidase M10/serralysin-like protein</fullName>
    </submittedName>
</protein>
<dbReference type="Pfam" id="PF00353">
    <property type="entry name" value="HemolysinCabind"/>
    <property type="match status" value="1"/>
</dbReference>
<dbReference type="Gene3D" id="2.150.10.10">
    <property type="entry name" value="Serralysin-like metalloprotease, C-terminal"/>
    <property type="match status" value="1"/>
</dbReference>
<dbReference type="Proteomes" id="UP000219111">
    <property type="component" value="Unassembled WGS sequence"/>
</dbReference>
<gene>
    <name evidence="1" type="ORF">SAMN05877831_1211</name>
</gene>
<dbReference type="AlphaFoldDB" id="A0A285TG28"/>
<dbReference type="PRINTS" id="PR00313">
    <property type="entry name" value="CABNDNGRPT"/>
</dbReference>
<evidence type="ECO:0000313" key="1">
    <source>
        <dbReference type="EMBL" id="SOC21012.1"/>
    </source>
</evidence>
<dbReference type="InterPro" id="IPR001343">
    <property type="entry name" value="Hemolysn_Ca-bd"/>
</dbReference>
<name>A0A285TG28_9RHOB</name>
<keyword evidence="2" id="KW-1185">Reference proteome</keyword>
<dbReference type="EMBL" id="OBMT01000021">
    <property type="protein sequence ID" value="SOC21012.1"/>
    <property type="molecule type" value="Genomic_DNA"/>
</dbReference>
<reference evidence="2" key="1">
    <citation type="submission" date="2017-08" db="EMBL/GenBank/DDBJ databases">
        <authorList>
            <person name="Varghese N."/>
            <person name="Submissions S."/>
        </authorList>
    </citation>
    <scope>NUCLEOTIDE SEQUENCE [LARGE SCALE GENOMIC DNA]</scope>
    <source>
        <strain evidence="2">JA276</strain>
    </source>
</reference>
<organism evidence="1 2">
    <name type="scientific">Rhodobacter maris</name>
    <dbReference type="NCBI Taxonomy" id="446682"/>
    <lineage>
        <taxon>Bacteria</taxon>
        <taxon>Pseudomonadati</taxon>
        <taxon>Pseudomonadota</taxon>
        <taxon>Alphaproteobacteria</taxon>
        <taxon>Rhodobacterales</taxon>
        <taxon>Rhodobacter group</taxon>
        <taxon>Rhodobacter</taxon>
    </lineage>
</organism>
<proteinExistence type="predicted"/>